<accession>A0A6J5KPL9</accession>
<protein>
    <submittedName>
        <fullName evidence="1">Uncharacterized protein</fullName>
    </submittedName>
</protein>
<evidence type="ECO:0000313" key="1">
    <source>
        <dbReference type="EMBL" id="CAB4123163.1"/>
    </source>
</evidence>
<organism evidence="1">
    <name type="scientific">uncultured Caudovirales phage</name>
    <dbReference type="NCBI Taxonomy" id="2100421"/>
    <lineage>
        <taxon>Viruses</taxon>
        <taxon>Duplodnaviria</taxon>
        <taxon>Heunggongvirae</taxon>
        <taxon>Uroviricota</taxon>
        <taxon>Caudoviricetes</taxon>
        <taxon>Peduoviridae</taxon>
        <taxon>Maltschvirus</taxon>
        <taxon>Maltschvirus maltsch</taxon>
    </lineage>
</organism>
<reference evidence="1" key="1">
    <citation type="submission" date="2020-04" db="EMBL/GenBank/DDBJ databases">
        <authorList>
            <person name="Chiriac C."/>
            <person name="Salcher M."/>
            <person name="Ghai R."/>
            <person name="Kavagutti S V."/>
        </authorList>
    </citation>
    <scope>NUCLEOTIDE SEQUENCE</scope>
</reference>
<name>A0A6J5KPL9_9CAUD</name>
<sequence>MDVTEIFVCECHTPEHMLIVSVHDNGDDEPDLCLQITANHHLPWHQRIWPAVKYIFGQPNLRWHDIQLSRKDTGRFLECVDVYRKGQIW</sequence>
<dbReference type="EMBL" id="LR796167">
    <property type="protein sequence ID" value="CAB4123163.1"/>
    <property type="molecule type" value="Genomic_DNA"/>
</dbReference>
<proteinExistence type="predicted"/>
<gene>
    <name evidence="1" type="ORF">UFOVP29_322</name>
</gene>